<dbReference type="eggNOG" id="arCOG06024">
    <property type="taxonomic scope" value="Archaea"/>
</dbReference>
<organism evidence="3 4">
    <name type="scientific">Acidianus hospitalis (strain W1)</name>
    <dbReference type="NCBI Taxonomy" id="933801"/>
    <lineage>
        <taxon>Archaea</taxon>
        <taxon>Thermoproteota</taxon>
        <taxon>Thermoprotei</taxon>
        <taxon>Sulfolobales</taxon>
        <taxon>Sulfolobaceae</taxon>
        <taxon>Acidianus</taxon>
    </lineage>
</organism>
<evidence type="ECO:0000313" key="3">
    <source>
        <dbReference type="EMBL" id="AEE93256.1"/>
    </source>
</evidence>
<evidence type="ECO:0000259" key="2">
    <source>
        <dbReference type="Pfam" id="PF03787"/>
    </source>
</evidence>
<gene>
    <name evidence="3" type="ordered locus">Ahos_0365</name>
</gene>
<name>F4B5P1_ACIHW</name>
<dbReference type="KEGG" id="aho:Ahos_0365"/>
<dbReference type="OrthoDB" id="43325at2157"/>
<dbReference type="Proteomes" id="UP000008458">
    <property type="component" value="Chromosome"/>
</dbReference>
<dbReference type="Pfam" id="PF03787">
    <property type="entry name" value="RAMPs"/>
    <property type="match status" value="1"/>
</dbReference>
<accession>F4B5P1</accession>
<keyword evidence="1" id="KW-0051">Antiviral defense</keyword>
<reference evidence="3 4" key="1">
    <citation type="journal article" date="2011" name="Extremophiles">
        <title>Genomic analysis of Acidianus hospitalis W1 a host for studying crenarchaeal virus and plasmid life cycles.</title>
        <authorList>
            <person name="You X.Y."/>
            <person name="Liu C."/>
            <person name="Wang S.Y."/>
            <person name="Jiang C.Y."/>
            <person name="Shah S.A."/>
            <person name="Prangishvili D."/>
            <person name="She Q."/>
            <person name="Liu S.J."/>
            <person name="Garrett R.A."/>
        </authorList>
    </citation>
    <scope>NUCLEOTIDE SEQUENCE [LARGE SCALE GENOMIC DNA]</scope>
    <source>
        <strain evidence="3 4">W1</strain>
    </source>
</reference>
<dbReference type="InterPro" id="IPR005537">
    <property type="entry name" value="RAMP_III_fam"/>
</dbReference>
<dbReference type="STRING" id="933801.Ahos_0365"/>
<dbReference type="RefSeq" id="WP_013775172.1">
    <property type="nucleotide sequence ID" value="NC_015518.1"/>
</dbReference>
<dbReference type="GO" id="GO:0051607">
    <property type="term" value="P:defense response to virus"/>
    <property type="evidence" value="ECO:0007669"/>
    <property type="project" value="UniProtKB-KW"/>
</dbReference>
<dbReference type="GeneID" id="10599806"/>
<dbReference type="EMBL" id="CP002535">
    <property type="protein sequence ID" value="AEE93256.1"/>
    <property type="molecule type" value="Genomic_DNA"/>
</dbReference>
<evidence type="ECO:0000313" key="4">
    <source>
        <dbReference type="Proteomes" id="UP000008458"/>
    </source>
</evidence>
<sequence length="320" mass="36857">MMHYLVKVKNETPLIINYSSGNYYRSLDYIPSSSIIGALKAKILADKKIWGGENREELKMDLYVTDAYPSTAQEKQLNPPSLVTLYKKNEIDDYFIDSAKVIIETYQGKKKWGEEIIRLKKGPRHWYMKNGNVYPIQIERISTNILKLDDELKIAYQETKNNEKTGYLAHIESISPGNIFAFEAIGSEDQLNFLIDTLKEGIFVGSFKTKGYGFLKLLNYSEINGDKKSKNSLYILDFYGNVSYKYFQEIKSMLKRVIFESIGIDKRKRLNYNEWITDYTIRSGSVIIAESDRNLYELETESIIKSGGGKIVINHPVHGL</sequence>
<protein>
    <submittedName>
        <fullName evidence="3">CRISPR-associated RAMP-motif protein</fullName>
    </submittedName>
</protein>
<feature type="domain" description="CRISPR type III-associated protein" evidence="2">
    <location>
        <begin position="12"/>
        <end position="216"/>
    </location>
</feature>
<dbReference type="AlphaFoldDB" id="F4B5P1"/>
<keyword evidence="4" id="KW-1185">Reference proteome</keyword>
<reference key="2">
    <citation type="journal article" date="2011" name="Extremophiles">
        <title>Genomic analyses of Acidianus hospitalis W1 a host for studying crenarchaeal virus and plasmid life cycles.</title>
        <authorList>
            <person name="You X.Y."/>
            <person name="Liu C."/>
            <person name="Wang S.Y."/>
            <person name="Jiang C.Y."/>
            <person name="Shah S.A."/>
            <person name="Prangishvili D."/>
            <person name="Liu S.J."/>
            <person name="Garrett R.A."/>
        </authorList>
    </citation>
    <scope>NUCLEOTIDE SEQUENCE</scope>
    <source>
        <strain>W1</strain>
    </source>
</reference>
<evidence type="ECO:0000256" key="1">
    <source>
        <dbReference type="ARBA" id="ARBA00023118"/>
    </source>
</evidence>
<proteinExistence type="predicted"/>
<dbReference type="HOGENOM" id="CLU_867679_0_0_2"/>